<dbReference type="GO" id="GO:0016757">
    <property type="term" value="F:glycosyltransferase activity"/>
    <property type="evidence" value="ECO:0007669"/>
    <property type="project" value="UniProtKB-KW"/>
</dbReference>
<dbReference type="Gene3D" id="3.30.1310.20">
    <property type="entry name" value="PRTase-like"/>
    <property type="match status" value="1"/>
</dbReference>
<organism evidence="2 3">
    <name type="scientific">Pegethrix bostrychoides GSE-TBD4-15B</name>
    <dbReference type="NCBI Taxonomy" id="2839662"/>
    <lineage>
        <taxon>Bacteria</taxon>
        <taxon>Bacillati</taxon>
        <taxon>Cyanobacteriota</taxon>
        <taxon>Cyanophyceae</taxon>
        <taxon>Oculatellales</taxon>
        <taxon>Oculatellaceae</taxon>
        <taxon>Pegethrix</taxon>
    </lineage>
</organism>
<dbReference type="InterPro" id="IPR000836">
    <property type="entry name" value="PRTase_dom"/>
</dbReference>
<protein>
    <submittedName>
        <fullName evidence="2">Phosphoribosyltransferase</fullName>
    </submittedName>
</protein>
<dbReference type="CDD" id="cd06223">
    <property type="entry name" value="PRTases_typeI"/>
    <property type="match status" value="1"/>
</dbReference>
<name>A0A951PCQ1_9CYAN</name>
<keyword evidence="2" id="KW-0808">Transferase</keyword>
<keyword evidence="2" id="KW-0328">Glycosyltransferase</keyword>
<reference evidence="2" key="2">
    <citation type="journal article" date="2022" name="Microbiol. Resour. Announc.">
        <title>Metagenome Sequencing to Explore Phylogenomics of Terrestrial Cyanobacteria.</title>
        <authorList>
            <person name="Ward R.D."/>
            <person name="Stajich J.E."/>
            <person name="Johansen J.R."/>
            <person name="Huntemann M."/>
            <person name="Clum A."/>
            <person name="Foster B."/>
            <person name="Foster B."/>
            <person name="Roux S."/>
            <person name="Palaniappan K."/>
            <person name="Varghese N."/>
            <person name="Mukherjee S."/>
            <person name="Reddy T.B.K."/>
            <person name="Daum C."/>
            <person name="Copeland A."/>
            <person name="Chen I.A."/>
            <person name="Ivanova N.N."/>
            <person name="Kyrpides N.C."/>
            <person name="Shapiro N."/>
            <person name="Eloe-Fadrosh E.A."/>
            <person name="Pietrasiak N."/>
        </authorList>
    </citation>
    <scope>NUCLEOTIDE SEQUENCE</scope>
    <source>
        <strain evidence="2">GSE-TBD4-15B</strain>
    </source>
</reference>
<dbReference type="InterPro" id="IPR029057">
    <property type="entry name" value="PRTase-like"/>
</dbReference>
<evidence type="ECO:0000313" key="2">
    <source>
        <dbReference type="EMBL" id="MBW4467216.1"/>
    </source>
</evidence>
<dbReference type="EMBL" id="JAHHHV010000074">
    <property type="protein sequence ID" value="MBW4467216.1"/>
    <property type="molecule type" value="Genomic_DNA"/>
</dbReference>
<proteinExistence type="predicted"/>
<dbReference type="Pfam" id="PF00156">
    <property type="entry name" value="Pribosyltran"/>
    <property type="match status" value="1"/>
</dbReference>
<reference evidence="2" key="1">
    <citation type="submission" date="2021-05" db="EMBL/GenBank/DDBJ databases">
        <authorList>
            <person name="Pietrasiak N."/>
            <person name="Ward R."/>
            <person name="Stajich J.E."/>
            <person name="Kurbessoian T."/>
        </authorList>
    </citation>
    <scope>NUCLEOTIDE SEQUENCE</scope>
    <source>
        <strain evidence="2">GSE-TBD4-15B</strain>
    </source>
</reference>
<accession>A0A951PCQ1</accession>
<dbReference type="Gene3D" id="3.40.50.2020">
    <property type="match status" value="1"/>
</dbReference>
<comment type="caution">
    <text evidence="2">The sequence shown here is derived from an EMBL/GenBank/DDBJ whole genome shotgun (WGS) entry which is preliminary data.</text>
</comment>
<evidence type="ECO:0000313" key="3">
    <source>
        <dbReference type="Proteomes" id="UP000707356"/>
    </source>
</evidence>
<gene>
    <name evidence="2" type="ORF">KME07_17455</name>
</gene>
<sequence length="226" mass="25139">MSDRRFRDRTEAGELLAVQLRQYAQHPDGLVLALPRGGVPVAAEIAQSLALPLEICLVRKLGLPEHPELAMGAIASDGIMVLNHQVIRQFKISRSDLLRVADLERQELERRRQLYQSESPLPLQNRLVILVDDGIATSSTLRAAIALISRQQPQRLVVAAPVAPPETCELIQKLVQEVVCLITPDPLSSIGQWYEDFSQTSDQEVCRLLAEARARLDGSQPPEFED</sequence>
<dbReference type="AlphaFoldDB" id="A0A951PCQ1"/>
<dbReference type="Proteomes" id="UP000707356">
    <property type="component" value="Unassembled WGS sequence"/>
</dbReference>
<feature type="domain" description="Phosphoribosyltransferase" evidence="1">
    <location>
        <begin position="74"/>
        <end position="182"/>
    </location>
</feature>
<evidence type="ECO:0000259" key="1">
    <source>
        <dbReference type="Pfam" id="PF00156"/>
    </source>
</evidence>
<dbReference type="SUPFAM" id="SSF53271">
    <property type="entry name" value="PRTase-like"/>
    <property type="match status" value="1"/>
</dbReference>